<dbReference type="InterPro" id="IPR001226">
    <property type="entry name" value="Flavodoxin_CS"/>
</dbReference>
<dbReference type="InterPro" id="IPR029039">
    <property type="entry name" value="Flavoprotein-like_sf"/>
</dbReference>
<reference evidence="5" key="1">
    <citation type="submission" date="2021-11" db="EMBL/GenBank/DDBJ databases">
        <authorList>
            <person name="Rodrigo-Torres L."/>
            <person name="Arahal R. D."/>
            <person name="Lucena T."/>
        </authorList>
    </citation>
    <scope>NUCLEOTIDE SEQUENCE</scope>
    <source>
        <strain evidence="5">CECT 7928</strain>
    </source>
</reference>
<dbReference type="EMBL" id="CAKLDM010000002">
    <property type="protein sequence ID" value="CAH0541260.1"/>
    <property type="molecule type" value="Genomic_DNA"/>
</dbReference>
<dbReference type="Gene3D" id="3.40.50.360">
    <property type="match status" value="1"/>
</dbReference>
<gene>
    <name evidence="5" type="primary">fldP</name>
    <name evidence="5" type="ORF">VMF7928_03474</name>
</gene>
<feature type="domain" description="Flavodoxin-like" evidence="4">
    <location>
        <begin position="4"/>
        <end position="179"/>
    </location>
</feature>
<dbReference type="InterPro" id="IPR008254">
    <property type="entry name" value="Flavodoxin/NO_synth"/>
</dbReference>
<evidence type="ECO:0000256" key="2">
    <source>
        <dbReference type="ARBA" id="ARBA00022630"/>
    </source>
</evidence>
<dbReference type="PANTHER" id="PTHR30546:SF23">
    <property type="entry name" value="FLAVOPROTEIN-LIKE PROTEIN YCP4-RELATED"/>
    <property type="match status" value="1"/>
</dbReference>
<dbReference type="SUPFAM" id="SSF52218">
    <property type="entry name" value="Flavoproteins"/>
    <property type="match status" value="1"/>
</dbReference>
<evidence type="ECO:0000313" key="6">
    <source>
        <dbReference type="Proteomes" id="UP000838748"/>
    </source>
</evidence>
<evidence type="ECO:0000313" key="5">
    <source>
        <dbReference type="EMBL" id="CAH0541260.1"/>
    </source>
</evidence>
<comment type="cofactor">
    <cofactor evidence="1">
        <name>FMN</name>
        <dbReference type="ChEBI" id="CHEBI:58210"/>
    </cofactor>
</comment>
<dbReference type="Pfam" id="PF03358">
    <property type="entry name" value="FMN_red"/>
    <property type="match status" value="1"/>
</dbReference>
<organism evidence="5 6">
    <name type="scientific">Vibrio marisflavi CECT 7928</name>
    <dbReference type="NCBI Taxonomy" id="634439"/>
    <lineage>
        <taxon>Bacteria</taxon>
        <taxon>Pseudomonadati</taxon>
        <taxon>Pseudomonadota</taxon>
        <taxon>Gammaproteobacteria</taxon>
        <taxon>Vibrionales</taxon>
        <taxon>Vibrionaceae</taxon>
        <taxon>Vibrio</taxon>
    </lineage>
</organism>
<sequence length="184" mass="20083">MKKISIVYFSANGSTRAIADNVRRGAIESDVECLVEIAPEDITHGRYVNSANLERLTNSDAIVFGSPTYMGSPAGQFKSFMDATSDCYVTRSWRNKIAAGFTVGGSLNGEQQQTLLSFFTLACQHCMLWAGLDVSEHTRDLGLNRTGSSIGLVASVDATTGQIHENDRQTAYYFGQRIAQLLLD</sequence>
<name>A0ABM9A7D6_9VIBR</name>
<dbReference type="PROSITE" id="PS50902">
    <property type="entry name" value="FLAVODOXIN_LIKE"/>
    <property type="match status" value="1"/>
</dbReference>
<proteinExistence type="predicted"/>
<dbReference type="InterPro" id="IPR005025">
    <property type="entry name" value="FMN_Rdtase-like_dom"/>
</dbReference>
<keyword evidence="3" id="KW-0288">FMN</keyword>
<accession>A0ABM9A7D6</accession>
<keyword evidence="6" id="KW-1185">Reference proteome</keyword>
<evidence type="ECO:0000256" key="1">
    <source>
        <dbReference type="ARBA" id="ARBA00001917"/>
    </source>
</evidence>
<keyword evidence="2" id="KW-0285">Flavoprotein</keyword>
<evidence type="ECO:0000259" key="4">
    <source>
        <dbReference type="PROSITE" id="PS50902"/>
    </source>
</evidence>
<protein>
    <submittedName>
        <fullName evidence="5">Flavodoxin FldP</fullName>
    </submittedName>
</protein>
<dbReference type="PANTHER" id="PTHR30546">
    <property type="entry name" value="FLAVODOXIN-RELATED PROTEIN WRBA-RELATED"/>
    <property type="match status" value="1"/>
</dbReference>
<dbReference type="RefSeq" id="WP_237362952.1">
    <property type="nucleotide sequence ID" value="NZ_CAKLDM010000002.1"/>
</dbReference>
<dbReference type="Proteomes" id="UP000838748">
    <property type="component" value="Unassembled WGS sequence"/>
</dbReference>
<evidence type="ECO:0000256" key="3">
    <source>
        <dbReference type="ARBA" id="ARBA00022643"/>
    </source>
</evidence>
<dbReference type="PROSITE" id="PS00201">
    <property type="entry name" value="FLAVODOXIN"/>
    <property type="match status" value="1"/>
</dbReference>
<comment type="caution">
    <text evidence="5">The sequence shown here is derived from an EMBL/GenBank/DDBJ whole genome shotgun (WGS) entry which is preliminary data.</text>
</comment>